<dbReference type="Proteomes" id="UP000481852">
    <property type="component" value="Unassembled WGS sequence"/>
</dbReference>
<sequence length="190" mass="21934">MDEEKKTIRAQIRRLRAQMTREEIGQRSLEIWQRVLESDAYRSCSVIYIYMSLPGEVETRTLIQRAWEDGKKVAVPKTDLEKRQLHFYEIRHFGQVKPGVMGILEPSEEEGARRAPDPDGAVLMIMPGVAFDRRRSRIGYGGGFYDRYLELHPHLQTAAAAFDFQILDKVPAGEHDKKPDCIYTPSEVIR</sequence>
<comment type="similarity">
    <text evidence="1 5">Belongs to the 5-formyltetrahydrofolate cyclo-ligase family.</text>
</comment>
<keyword evidence="2 4" id="KW-0547">Nucleotide-binding</keyword>
<keyword evidence="7" id="KW-1185">Reference proteome</keyword>
<evidence type="ECO:0000256" key="3">
    <source>
        <dbReference type="ARBA" id="ARBA00022840"/>
    </source>
</evidence>
<dbReference type="GO" id="GO:0035999">
    <property type="term" value="P:tetrahydrofolate interconversion"/>
    <property type="evidence" value="ECO:0007669"/>
    <property type="project" value="TreeGrafter"/>
</dbReference>
<dbReference type="Pfam" id="PF01812">
    <property type="entry name" value="5-FTHF_cyc-lig"/>
    <property type="match status" value="1"/>
</dbReference>
<dbReference type="PIRSF" id="PIRSF006806">
    <property type="entry name" value="FTHF_cligase"/>
    <property type="match status" value="1"/>
</dbReference>
<dbReference type="InterPro" id="IPR024185">
    <property type="entry name" value="FTHF_cligase-like_sf"/>
</dbReference>
<name>A0A6L5X3X1_9FIRM</name>
<comment type="catalytic activity">
    <reaction evidence="5">
        <text>(6S)-5-formyl-5,6,7,8-tetrahydrofolate + ATP = (6R)-5,10-methenyltetrahydrofolate + ADP + phosphate</text>
        <dbReference type="Rhea" id="RHEA:10488"/>
        <dbReference type="ChEBI" id="CHEBI:30616"/>
        <dbReference type="ChEBI" id="CHEBI:43474"/>
        <dbReference type="ChEBI" id="CHEBI:57455"/>
        <dbReference type="ChEBI" id="CHEBI:57457"/>
        <dbReference type="ChEBI" id="CHEBI:456216"/>
        <dbReference type="EC" id="6.3.3.2"/>
    </reaction>
</comment>
<keyword evidence="5" id="KW-0479">Metal-binding</keyword>
<protein>
    <recommendedName>
        <fullName evidence="5">5-formyltetrahydrofolate cyclo-ligase</fullName>
        <ecNumber evidence="5">6.3.3.2</ecNumber>
    </recommendedName>
</protein>
<dbReference type="RefSeq" id="WP_154523362.1">
    <property type="nucleotide sequence ID" value="NZ_VULZ01000002.1"/>
</dbReference>
<dbReference type="Gene3D" id="3.40.50.10420">
    <property type="entry name" value="NagB/RpiA/CoA transferase-like"/>
    <property type="match status" value="1"/>
</dbReference>
<dbReference type="EC" id="6.3.3.2" evidence="5"/>
<comment type="caution">
    <text evidence="6">The sequence shown here is derived from an EMBL/GenBank/DDBJ whole genome shotgun (WGS) entry which is preliminary data.</text>
</comment>
<accession>A0A6L5X3X1</accession>
<evidence type="ECO:0000313" key="6">
    <source>
        <dbReference type="EMBL" id="MSS14083.1"/>
    </source>
</evidence>
<dbReference type="InterPro" id="IPR037171">
    <property type="entry name" value="NagB/RpiA_transferase-like"/>
</dbReference>
<feature type="binding site" evidence="4">
    <location>
        <position position="51"/>
    </location>
    <ligand>
        <name>substrate</name>
    </ligand>
</feature>
<dbReference type="PANTHER" id="PTHR23407">
    <property type="entry name" value="ATPASE INHIBITOR/5-FORMYLTETRAHYDROFOLATE CYCLO-LIGASE"/>
    <property type="match status" value="1"/>
</dbReference>
<feature type="binding site" evidence="4">
    <location>
        <begin position="5"/>
        <end position="9"/>
    </location>
    <ligand>
        <name>ATP</name>
        <dbReference type="ChEBI" id="CHEBI:30616"/>
    </ligand>
</feature>
<organism evidence="6 7">
    <name type="scientific">Porcincola intestinalis</name>
    <dbReference type="NCBI Taxonomy" id="2606632"/>
    <lineage>
        <taxon>Bacteria</taxon>
        <taxon>Bacillati</taxon>
        <taxon>Bacillota</taxon>
        <taxon>Clostridia</taxon>
        <taxon>Lachnospirales</taxon>
        <taxon>Lachnospiraceae</taxon>
        <taxon>Porcincola</taxon>
    </lineage>
</organism>
<reference evidence="6 7" key="1">
    <citation type="submission" date="2019-08" db="EMBL/GenBank/DDBJ databases">
        <title>In-depth cultivation of the pig gut microbiome towards novel bacterial diversity and tailored functional studies.</title>
        <authorList>
            <person name="Wylensek D."/>
            <person name="Hitch T.C.A."/>
            <person name="Clavel T."/>
        </authorList>
    </citation>
    <scope>NUCLEOTIDE SEQUENCE [LARGE SCALE GENOMIC DNA]</scope>
    <source>
        <strain evidence="6 7">Oil+RF-744-WCA-WT-11</strain>
    </source>
</reference>
<dbReference type="PANTHER" id="PTHR23407:SF1">
    <property type="entry name" value="5-FORMYLTETRAHYDROFOLATE CYCLO-LIGASE"/>
    <property type="match status" value="1"/>
</dbReference>
<evidence type="ECO:0000256" key="2">
    <source>
        <dbReference type="ARBA" id="ARBA00022741"/>
    </source>
</evidence>
<keyword evidence="5" id="KW-0460">Magnesium</keyword>
<evidence type="ECO:0000313" key="7">
    <source>
        <dbReference type="Proteomes" id="UP000481852"/>
    </source>
</evidence>
<feature type="binding site" evidence="4">
    <location>
        <begin position="137"/>
        <end position="145"/>
    </location>
    <ligand>
        <name>ATP</name>
        <dbReference type="ChEBI" id="CHEBI:30616"/>
    </ligand>
</feature>
<evidence type="ECO:0000256" key="1">
    <source>
        <dbReference type="ARBA" id="ARBA00010638"/>
    </source>
</evidence>
<keyword evidence="6" id="KW-0436">Ligase</keyword>
<feature type="binding site" evidence="4">
    <location>
        <position position="56"/>
    </location>
    <ligand>
        <name>substrate</name>
    </ligand>
</feature>
<dbReference type="AlphaFoldDB" id="A0A6L5X3X1"/>
<dbReference type="GO" id="GO:0005524">
    <property type="term" value="F:ATP binding"/>
    <property type="evidence" value="ECO:0007669"/>
    <property type="project" value="UniProtKB-KW"/>
</dbReference>
<keyword evidence="3 4" id="KW-0067">ATP-binding</keyword>
<dbReference type="GO" id="GO:0030272">
    <property type="term" value="F:5-formyltetrahydrofolate cyclo-ligase activity"/>
    <property type="evidence" value="ECO:0007669"/>
    <property type="project" value="UniProtKB-EC"/>
</dbReference>
<dbReference type="GO" id="GO:0009396">
    <property type="term" value="P:folic acid-containing compound biosynthetic process"/>
    <property type="evidence" value="ECO:0007669"/>
    <property type="project" value="TreeGrafter"/>
</dbReference>
<dbReference type="GO" id="GO:0046872">
    <property type="term" value="F:metal ion binding"/>
    <property type="evidence" value="ECO:0007669"/>
    <property type="project" value="UniProtKB-KW"/>
</dbReference>
<dbReference type="SUPFAM" id="SSF100950">
    <property type="entry name" value="NagB/RpiA/CoA transferase-like"/>
    <property type="match status" value="1"/>
</dbReference>
<evidence type="ECO:0000256" key="4">
    <source>
        <dbReference type="PIRSR" id="PIRSR006806-1"/>
    </source>
</evidence>
<evidence type="ECO:0000256" key="5">
    <source>
        <dbReference type="RuleBase" id="RU361279"/>
    </source>
</evidence>
<dbReference type="EMBL" id="VULZ01000002">
    <property type="protein sequence ID" value="MSS14083.1"/>
    <property type="molecule type" value="Genomic_DNA"/>
</dbReference>
<dbReference type="InterPro" id="IPR002698">
    <property type="entry name" value="FTHF_cligase"/>
</dbReference>
<gene>
    <name evidence="6" type="ORF">FYJ35_03340</name>
</gene>
<dbReference type="NCBIfam" id="TIGR02727">
    <property type="entry name" value="MTHFS_bact"/>
    <property type="match status" value="1"/>
</dbReference>
<comment type="cofactor">
    <cofactor evidence="5">
        <name>Mg(2+)</name>
        <dbReference type="ChEBI" id="CHEBI:18420"/>
    </cofactor>
</comment>
<proteinExistence type="inferred from homology"/>